<feature type="binding site" evidence="7">
    <location>
        <begin position="11"/>
        <end position="12"/>
    </location>
    <ligand>
        <name>substrate</name>
    </ligand>
</feature>
<dbReference type="PANTHER" id="PTHR21198">
    <property type="entry name" value="GLUTAMATE RACEMASE"/>
    <property type="match status" value="1"/>
</dbReference>
<dbReference type="GO" id="GO:0008881">
    <property type="term" value="F:glutamate racemase activity"/>
    <property type="evidence" value="ECO:0007669"/>
    <property type="project" value="UniProtKB-UniRule"/>
</dbReference>
<dbReference type="GO" id="GO:0008360">
    <property type="term" value="P:regulation of cell shape"/>
    <property type="evidence" value="ECO:0007669"/>
    <property type="project" value="UniProtKB-KW"/>
</dbReference>
<keyword evidence="4 7" id="KW-0573">Peptidoglycan synthesis</keyword>
<organism evidence="8 9">
    <name type="scientific">Candidatus Hydrogenisulfobacillus filiaventi</name>
    <dbReference type="NCBI Taxonomy" id="2707344"/>
    <lineage>
        <taxon>Bacteria</taxon>
        <taxon>Bacillati</taxon>
        <taxon>Bacillota</taxon>
        <taxon>Clostridia</taxon>
        <taxon>Eubacteriales</taxon>
        <taxon>Clostridiales Family XVII. Incertae Sedis</taxon>
        <taxon>Candidatus Hydrogenisulfobacillus</taxon>
    </lineage>
</organism>
<feature type="binding site" evidence="7">
    <location>
        <begin position="186"/>
        <end position="187"/>
    </location>
    <ligand>
        <name>substrate</name>
    </ligand>
</feature>
<comment type="function">
    <text evidence="7">Provides the (R)-glutamate required for cell wall biosynthesis.</text>
</comment>
<dbReference type="PROSITE" id="PS00923">
    <property type="entry name" value="ASP_GLU_RACEMASE_1"/>
    <property type="match status" value="1"/>
</dbReference>
<dbReference type="HAMAP" id="MF_00258">
    <property type="entry name" value="Glu_racemase"/>
    <property type="match status" value="1"/>
</dbReference>
<keyword evidence="9" id="KW-1185">Reference proteome</keyword>
<reference evidence="8 9" key="1">
    <citation type="submission" date="2020-02" db="EMBL/GenBank/DDBJ databases">
        <authorList>
            <person name="Hogendoorn C."/>
        </authorList>
    </citation>
    <scope>NUCLEOTIDE SEQUENCE [LARGE SCALE GENOMIC DNA]</scope>
    <source>
        <strain evidence="8">R501</strain>
    </source>
</reference>
<dbReference type="NCBIfam" id="TIGR00067">
    <property type="entry name" value="glut_race"/>
    <property type="match status" value="1"/>
</dbReference>
<evidence type="ECO:0000256" key="3">
    <source>
        <dbReference type="ARBA" id="ARBA00022960"/>
    </source>
</evidence>
<dbReference type="Gene3D" id="3.40.50.1860">
    <property type="match status" value="2"/>
</dbReference>
<evidence type="ECO:0000256" key="2">
    <source>
        <dbReference type="ARBA" id="ARBA00013090"/>
    </source>
</evidence>
<dbReference type="Proteomes" id="UP000503399">
    <property type="component" value="Chromosome"/>
</dbReference>
<dbReference type="EC" id="5.1.1.3" evidence="2 7"/>
<evidence type="ECO:0000313" key="9">
    <source>
        <dbReference type="Proteomes" id="UP000503399"/>
    </source>
</evidence>
<keyword evidence="3 7" id="KW-0133">Cell shape</keyword>
<dbReference type="InterPro" id="IPR033134">
    <property type="entry name" value="Asp/Glu_racemase_AS_2"/>
</dbReference>
<dbReference type="FunFam" id="3.40.50.1860:FF:000001">
    <property type="entry name" value="Glutamate racemase"/>
    <property type="match status" value="1"/>
</dbReference>
<evidence type="ECO:0000256" key="7">
    <source>
        <dbReference type="HAMAP-Rule" id="MF_00258"/>
    </source>
</evidence>
<feature type="binding site" evidence="7">
    <location>
        <begin position="75"/>
        <end position="76"/>
    </location>
    <ligand>
        <name>substrate</name>
    </ligand>
</feature>
<dbReference type="SUPFAM" id="SSF53681">
    <property type="entry name" value="Aspartate/glutamate racemase"/>
    <property type="match status" value="2"/>
</dbReference>
<proteinExistence type="inferred from homology"/>
<accession>A0A6F8ZG75</accession>
<protein>
    <recommendedName>
        <fullName evidence="2 7">Glutamate racemase</fullName>
        <ecNumber evidence="2 7">5.1.1.3</ecNumber>
    </recommendedName>
</protein>
<dbReference type="GO" id="GO:0009252">
    <property type="term" value="P:peptidoglycan biosynthetic process"/>
    <property type="evidence" value="ECO:0007669"/>
    <property type="project" value="UniProtKB-UniRule"/>
</dbReference>
<dbReference type="KEGG" id="hfv:R50_1489"/>
<keyword evidence="5 7" id="KW-0413">Isomerase</keyword>
<feature type="active site" description="Proton donor/acceptor" evidence="7">
    <location>
        <position position="74"/>
    </location>
</feature>
<comment type="similarity">
    <text evidence="7">Belongs to the aspartate/glutamate racemases family.</text>
</comment>
<evidence type="ECO:0000256" key="1">
    <source>
        <dbReference type="ARBA" id="ARBA00001602"/>
    </source>
</evidence>
<comment type="pathway">
    <text evidence="7">Cell wall biogenesis; peptidoglycan biosynthesis.</text>
</comment>
<dbReference type="PROSITE" id="PS00924">
    <property type="entry name" value="ASP_GLU_RACEMASE_2"/>
    <property type="match status" value="1"/>
</dbReference>
<dbReference type="InterPro" id="IPR001920">
    <property type="entry name" value="Asp/Glu_race"/>
</dbReference>
<evidence type="ECO:0000256" key="6">
    <source>
        <dbReference type="ARBA" id="ARBA00023316"/>
    </source>
</evidence>
<comment type="catalytic activity">
    <reaction evidence="1 7">
        <text>L-glutamate = D-glutamate</text>
        <dbReference type="Rhea" id="RHEA:12813"/>
        <dbReference type="ChEBI" id="CHEBI:29985"/>
        <dbReference type="ChEBI" id="CHEBI:29986"/>
        <dbReference type="EC" id="5.1.1.3"/>
    </reaction>
</comment>
<dbReference type="Pfam" id="PF01177">
    <property type="entry name" value="Asp_Glu_race"/>
    <property type="match status" value="1"/>
</dbReference>
<dbReference type="UniPathway" id="UPA00219"/>
<dbReference type="InterPro" id="IPR015942">
    <property type="entry name" value="Asp/Glu/hydantoin_racemase"/>
</dbReference>
<gene>
    <name evidence="7 8" type="primary">murI</name>
    <name evidence="8" type="ORF">R50_1489</name>
</gene>
<evidence type="ECO:0000256" key="4">
    <source>
        <dbReference type="ARBA" id="ARBA00022984"/>
    </source>
</evidence>
<dbReference type="InterPro" id="IPR004391">
    <property type="entry name" value="Glu_race"/>
</dbReference>
<keyword evidence="6 7" id="KW-0961">Cell wall biogenesis/degradation</keyword>
<name>A0A6F8ZG75_9FIRM</name>
<feature type="binding site" evidence="7">
    <location>
        <begin position="43"/>
        <end position="44"/>
    </location>
    <ligand>
        <name>substrate</name>
    </ligand>
</feature>
<evidence type="ECO:0000313" key="8">
    <source>
        <dbReference type="EMBL" id="CAB1128995.1"/>
    </source>
</evidence>
<evidence type="ECO:0000256" key="5">
    <source>
        <dbReference type="ARBA" id="ARBA00023235"/>
    </source>
</evidence>
<dbReference type="AlphaFoldDB" id="A0A6F8ZG75"/>
<dbReference type="InterPro" id="IPR018187">
    <property type="entry name" value="Asp/Glu_racemase_AS_1"/>
</dbReference>
<dbReference type="GO" id="GO:0071555">
    <property type="term" value="P:cell wall organization"/>
    <property type="evidence" value="ECO:0007669"/>
    <property type="project" value="UniProtKB-KW"/>
</dbReference>
<dbReference type="EMBL" id="LR778114">
    <property type="protein sequence ID" value="CAB1128995.1"/>
    <property type="molecule type" value="Genomic_DNA"/>
</dbReference>
<feature type="active site" description="Proton donor/acceptor" evidence="7">
    <location>
        <position position="185"/>
    </location>
</feature>
<sequence length="277" mass="30514">MTTQSPIAVFDSGEGGLTVLRQARELYPDHDFLYGADSLHFPYGSRPLSEVRDLFLRFLDFFLSRGVQAVVIACNTATAAALDEARRRSPVPVIGVVEAGAQQAAAVSRNRRIGVLSTLATYRSGIYRMAVQARDPTAEVVQRACPDLVTMAEAGETESEAARLAVRACLTDVFRRKVDTVVLGCTHFPHMERIFREEVGDRAAIIDPGLETARRLGRLLPPGGGSGQMEFFTTGDPRRFERITASLWPGIPVQAQRLIWRNGRYEAAALVREEARP</sequence>
<dbReference type="PANTHER" id="PTHR21198:SF2">
    <property type="entry name" value="GLUTAMATE RACEMASE"/>
    <property type="match status" value="1"/>
</dbReference>